<keyword evidence="2" id="KW-0813">Transport</keyword>
<dbReference type="EMBL" id="RGOB01000182">
    <property type="protein sequence ID" value="NCU53527.1"/>
    <property type="molecule type" value="Genomic_DNA"/>
</dbReference>
<dbReference type="Pfam" id="PF03480">
    <property type="entry name" value="DctP"/>
    <property type="match status" value="1"/>
</dbReference>
<evidence type="ECO:0000256" key="3">
    <source>
        <dbReference type="ARBA" id="ARBA00022729"/>
    </source>
</evidence>
<dbReference type="PANTHER" id="PTHR33376">
    <property type="match status" value="1"/>
</dbReference>
<evidence type="ECO:0000313" key="5">
    <source>
        <dbReference type="Proteomes" id="UP000747791"/>
    </source>
</evidence>
<dbReference type="PANTHER" id="PTHR33376:SF7">
    <property type="entry name" value="C4-DICARBOXYLATE-BINDING PROTEIN DCTB"/>
    <property type="match status" value="1"/>
</dbReference>
<dbReference type="Gene3D" id="3.40.190.170">
    <property type="entry name" value="Bacterial extracellular solute-binding protein, family 7"/>
    <property type="match status" value="1"/>
</dbReference>
<reference evidence="4" key="1">
    <citation type="submission" date="2018-10" db="EMBL/GenBank/DDBJ databases">
        <title>Iterative Subtractive Binning of Freshwater Chronoseries Metagenomes Recovers Nearly Complete Genomes from over Four Hundred Novel Species.</title>
        <authorList>
            <person name="Rodriguez-R L.M."/>
            <person name="Tsementzi D."/>
            <person name="Luo C."/>
            <person name="Konstantinidis K.T."/>
        </authorList>
    </citation>
    <scope>NUCLEOTIDE SEQUENCE</scope>
    <source>
        <strain evidence="4">WB8_2A_004</strain>
    </source>
</reference>
<dbReference type="GO" id="GO:0055085">
    <property type="term" value="P:transmembrane transport"/>
    <property type="evidence" value="ECO:0007669"/>
    <property type="project" value="InterPro"/>
</dbReference>
<keyword evidence="3" id="KW-0732">Signal</keyword>
<evidence type="ECO:0000256" key="2">
    <source>
        <dbReference type="ARBA" id="ARBA00022448"/>
    </source>
</evidence>
<dbReference type="InterPro" id="IPR018389">
    <property type="entry name" value="DctP_fam"/>
</dbReference>
<comment type="similarity">
    <text evidence="1">Belongs to the bacterial solute-binding protein 7 family.</text>
</comment>
<sequence length="181" mass="19913">DVKGLKFRIQASDVYEAIMKSLGANGQKMAFAEVYQALQTGVVDGQENSFSNMYSQKFHEVQKTILETNHGILDYMVVVNAKWWNGLPADIKKGLTEAMAEATVFNNQIAKQKNDEARAAIEAAGKAKIVKLTDAQLAEWKKAMQPVYKQFEPEIGADLIKAAQAASKPAQPKAEKPAVKK</sequence>
<comment type="caution">
    <text evidence="4">The sequence shown here is derived from an EMBL/GenBank/DDBJ whole genome shotgun (WGS) entry which is preliminary data.</text>
</comment>
<evidence type="ECO:0000313" key="4">
    <source>
        <dbReference type="EMBL" id="NCU53527.1"/>
    </source>
</evidence>
<accession>A0A966HS27</accession>
<dbReference type="Proteomes" id="UP000747791">
    <property type="component" value="Unassembled WGS sequence"/>
</dbReference>
<dbReference type="InterPro" id="IPR038404">
    <property type="entry name" value="TRAP_DctP_sf"/>
</dbReference>
<dbReference type="NCBIfam" id="NF037995">
    <property type="entry name" value="TRAP_S1"/>
    <property type="match status" value="1"/>
</dbReference>
<gene>
    <name evidence="4" type="ORF">EBX74_04500</name>
</gene>
<organism evidence="4 5">
    <name type="scientific">Candidatus Fonsibacter lacus</name>
    <dbReference type="NCBI Taxonomy" id="2576439"/>
    <lineage>
        <taxon>Bacteria</taxon>
        <taxon>Pseudomonadati</taxon>
        <taxon>Pseudomonadota</taxon>
        <taxon>Alphaproteobacteria</taxon>
        <taxon>Candidatus Pelagibacterales</taxon>
        <taxon>Candidatus Pelagibacterales incertae sedis</taxon>
        <taxon>Candidatus Fonsibacter</taxon>
    </lineage>
</organism>
<name>A0A966HS27_9PROT</name>
<protein>
    <submittedName>
        <fullName evidence="4">C4-dicarboxylate ABC transporter</fullName>
    </submittedName>
</protein>
<dbReference type="AlphaFoldDB" id="A0A966HS27"/>
<feature type="non-terminal residue" evidence="4">
    <location>
        <position position="1"/>
    </location>
</feature>
<proteinExistence type="inferred from homology"/>
<dbReference type="GO" id="GO:0015740">
    <property type="term" value="P:C4-dicarboxylate transport"/>
    <property type="evidence" value="ECO:0007669"/>
    <property type="project" value="TreeGrafter"/>
</dbReference>
<evidence type="ECO:0000256" key="1">
    <source>
        <dbReference type="ARBA" id="ARBA00009023"/>
    </source>
</evidence>